<dbReference type="HOGENOM" id="CLU_2970084_0_0_5"/>
<accession>E6YHB2</accession>
<evidence type="ECO:0000256" key="1">
    <source>
        <dbReference type="ARBA" id="ARBA00022737"/>
    </source>
</evidence>
<proteinExistence type="predicted"/>
<dbReference type="AlphaFoldDB" id="E6YHB2"/>
<dbReference type="GO" id="GO:0005524">
    <property type="term" value="F:ATP binding"/>
    <property type="evidence" value="ECO:0007669"/>
    <property type="project" value="UniProtKB-KW"/>
</dbReference>
<reference evidence="2 3" key="2">
    <citation type="journal article" date="2011" name="PLoS Genet.">
        <title>Parallel evolution of a type IV secretion system in radiating lineages of the host-restricted bacterial pathogen Bartonella.</title>
        <authorList>
            <person name="Engel P."/>
            <person name="Salzburger W."/>
            <person name="Liesch M."/>
            <person name="Chang C.C."/>
            <person name="Maruyama S."/>
            <person name="Lanz C."/>
            <person name="Calteau A."/>
            <person name="Lajus A."/>
            <person name="Medigue C."/>
            <person name="Schuster S.C."/>
            <person name="Dehio C."/>
        </authorList>
    </citation>
    <scope>NUCLEOTIDE SEQUENCE [LARGE SCALE GENOMIC DNA]</scope>
    <source>
        <strain evidence="3">CIP 104772 / 73</strain>
    </source>
</reference>
<gene>
    <name evidence="2" type="ordered locus">BARCL_0569</name>
</gene>
<dbReference type="EMBL" id="FN645454">
    <property type="protein sequence ID" value="CBI76250.1"/>
    <property type="molecule type" value="Genomic_DNA"/>
</dbReference>
<dbReference type="Gene3D" id="3.40.50.300">
    <property type="entry name" value="P-loop containing nucleotide triphosphate hydrolases"/>
    <property type="match status" value="1"/>
</dbReference>
<evidence type="ECO:0000313" key="3">
    <source>
        <dbReference type="Proteomes" id="UP000009101"/>
    </source>
</evidence>
<dbReference type="InterPro" id="IPR050611">
    <property type="entry name" value="ABCF"/>
</dbReference>
<dbReference type="PANTHER" id="PTHR19211">
    <property type="entry name" value="ATP-BINDING TRANSPORT PROTEIN-RELATED"/>
    <property type="match status" value="1"/>
</dbReference>
<organism evidence="2 3">
    <name type="scientific">Bartonella clarridgeiae (strain CCUG 45776 / CIP 104772 / 73)</name>
    <dbReference type="NCBI Taxonomy" id="696125"/>
    <lineage>
        <taxon>Bacteria</taxon>
        <taxon>Pseudomonadati</taxon>
        <taxon>Pseudomonadota</taxon>
        <taxon>Alphaproteobacteria</taxon>
        <taxon>Hyphomicrobiales</taxon>
        <taxon>Bartonellaceae</taxon>
        <taxon>Bartonella</taxon>
    </lineage>
</organism>
<dbReference type="RefSeq" id="WP_013544912.1">
    <property type="nucleotide sequence ID" value="NC_014932.1"/>
</dbReference>
<reference evidence="3" key="1">
    <citation type="submission" date="2009-11" db="EMBL/GenBank/DDBJ databases">
        <title>Genome sequencing of Bartonella species and comparative genomics.</title>
        <authorList>
            <person name="Engel P."/>
            <person name="Salzburger W."/>
            <person name="Marius L."/>
            <person name="Chao-Chin C."/>
            <person name="Soichi M."/>
            <person name="Christa L."/>
            <person name="Alexandra C."/>
            <person name="Aurelie L."/>
            <person name="Claudine M."/>
            <person name="Stephan S.C."/>
            <person name="Christoph D."/>
        </authorList>
    </citation>
    <scope>NUCLEOTIDE SEQUENCE [LARGE SCALE GENOMIC DNA]</scope>
    <source>
        <strain evidence="3">CIP 104772 / 73</strain>
    </source>
</reference>
<protein>
    <submittedName>
        <fullName evidence="2">Uncharacterized ABC transporter ATP-binding protein yheS</fullName>
    </submittedName>
</protein>
<name>E6YHB2_BARC7</name>
<keyword evidence="2" id="KW-0067">ATP-binding</keyword>
<dbReference type="SUPFAM" id="SSF52540">
    <property type="entry name" value="P-loop containing nucleoside triphosphate hydrolases"/>
    <property type="match status" value="1"/>
</dbReference>
<keyword evidence="1" id="KW-0677">Repeat</keyword>
<dbReference type="Proteomes" id="UP000009101">
    <property type="component" value="Chromosome"/>
</dbReference>
<dbReference type="STRING" id="696125.BARCL_0569"/>
<dbReference type="InterPro" id="IPR027417">
    <property type="entry name" value="P-loop_NTPase"/>
</dbReference>
<keyword evidence="2" id="KW-0547">Nucleotide-binding</keyword>
<dbReference type="eggNOG" id="COG0488">
    <property type="taxonomic scope" value="Bacteria"/>
</dbReference>
<sequence length="58" mass="6530">MRIALAAVLFTEPNLLLLGEPTNYLDIDNCEELIRALNNFNRAIILISHGRHLIATID</sequence>
<keyword evidence="3" id="KW-1185">Reference proteome</keyword>
<dbReference type="KEGG" id="bcd:BARCL_0569"/>
<dbReference type="PANTHER" id="PTHR19211:SF117">
    <property type="entry name" value="ATP-BINDING CASSETTE SUB-FAMILY F MEMBER 3"/>
    <property type="match status" value="1"/>
</dbReference>
<evidence type="ECO:0000313" key="2">
    <source>
        <dbReference type="EMBL" id="CBI76250.1"/>
    </source>
</evidence>